<accession>A0AAE3QIW0</accession>
<dbReference type="RefSeq" id="WP_311787145.1">
    <property type="nucleotide sequence ID" value="NZ_JALDYY010000008.1"/>
</dbReference>
<gene>
    <name evidence="2" type="ORF">MRS75_17740</name>
</gene>
<protein>
    <recommendedName>
        <fullName evidence="4">Ig-like domain-containing protein</fullName>
    </recommendedName>
</protein>
<evidence type="ECO:0000256" key="1">
    <source>
        <dbReference type="SAM" id="SignalP"/>
    </source>
</evidence>
<feature type="chain" id="PRO_5041966360" description="Ig-like domain-containing protein" evidence="1">
    <location>
        <begin position="24"/>
        <end position="110"/>
    </location>
</feature>
<dbReference type="EMBL" id="JALDYZ010000011">
    <property type="protein sequence ID" value="MDI7923913.1"/>
    <property type="molecule type" value="Genomic_DNA"/>
</dbReference>
<dbReference type="Proteomes" id="UP001161580">
    <property type="component" value="Unassembled WGS sequence"/>
</dbReference>
<evidence type="ECO:0000313" key="3">
    <source>
        <dbReference type="Proteomes" id="UP001161580"/>
    </source>
</evidence>
<name>A0AAE3QIW0_9HYPH</name>
<reference evidence="2" key="1">
    <citation type="submission" date="2022-03" db="EMBL/GenBank/DDBJ databases">
        <title>Fererhizobium litorale gen. nov., sp. nov., isolated from sandy sediments of the Sea of Japan seashore.</title>
        <authorList>
            <person name="Romanenko L."/>
            <person name="Kurilenko V."/>
            <person name="Otstavnykh N."/>
            <person name="Svetashev V."/>
            <person name="Tekutyeva L."/>
            <person name="Isaeva M."/>
            <person name="Mikhailov V."/>
        </authorList>
    </citation>
    <scope>NUCLEOTIDE SEQUENCE</scope>
    <source>
        <strain evidence="2">KMM 9576</strain>
    </source>
</reference>
<proteinExistence type="predicted"/>
<comment type="caution">
    <text evidence="2">The sequence shown here is derived from an EMBL/GenBank/DDBJ whole genome shotgun (WGS) entry which is preliminary data.</text>
</comment>
<evidence type="ECO:0008006" key="4">
    <source>
        <dbReference type="Google" id="ProtNLM"/>
    </source>
</evidence>
<organism evidence="2 3">
    <name type="scientific">Ferirhizobium litorale</name>
    <dbReference type="NCBI Taxonomy" id="2927786"/>
    <lineage>
        <taxon>Bacteria</taxon>
        <taxon>Pseudomonadati</taxon>
        <taxon>Pseudomonadota</taxon>
        <taxon>Alphaproteobacteria</taxon>
        <taxon>Hyphomicrobiales</taxon>
        <taxon>Rhizobiaceae</taxon>
        <taxon>Ferirhizobium</taxon>
    </lineage>
</organism>
<keyword evidence="1" id="KW-0732">Signal</keyword>
<feature type="signal peptide" evidence="1">
    <location>
        <begin position="1"/>
        <end position="23"/>
    </location>
</feature>
<dbReference type="AlphaFoldDB" id="A0AAE3QIW0"/>
<keyword evidence="3" id="KW-1185">Reference proteome</keyword>
<evidence type="ECO:0000313" key="2">
    <source>
        <dbReference type="EMBL" id="MDI7923913.1"/>
    </source>
</evidence>
<sequence length="110" mass="11881">MIRHAMSALVTLITVATALPAGAVNFDQSEIQKVNPYRDLPGVKDGGDAVRPKCSSEVRMVSRIEGVAGGNSTAPMVVYTCEHNGVTFESTRPPTADHWIPGVHHRSLNW</sequence>